<dbReference type="GO" id="GO:0006355">
    <property type="term" value="P:regulation of DNA-templated transcription"/>
    <property type="evidence" value="ECO:0007669"/>
    <property type="project" value="UniProtKB-UniRule"/>
</dbReference>
<organism evidence="2 3">
    <name type="scientific">Arachis hypogaea</name>
    <name type="common">Peanut</name>
    <dbReference type="NCBI Taxonomy" id="3818"/>
    <lineage>
        <taxon>Eukaryota</taxon>
        <taxon>Viridiplantae</taxon>
        <taxon>Streptophyta</taxon>
        <taxon>Embryophyta</taxon>
        <taxon>Tracheophyta</taxon>
        <taxon>Spermatophyta</taxon>
        <taxon>Magnoliopsida</taxon>
        <taxon>eudicotyledons</taxon>
        <taxon>Gunneridae</taxon>
        <taxon>Pentapetalae</taxon>
        <taxon>rosids</taxon>
        <taxon>fabids</taxon>
        <taxon>Fabales</taxon>
        <taxon>Fabaceae</taxon>
        <taxon>Papilionoideae</taxon>
        <taxon>50 kb inversion clade</taxon>
        <taxon>dalbergioids sensu lato</taxon>
        <taxon>Dalbergieae</taxon>
        <taxon>Pterocarpus clade</taxon>
        <taxon>Arachis</taxon>
    </lineage>
</organism>
<dbReference type="EMBL" id="SDMP01000020">
    <property type="protein sequence ID" value="RYQ82142.1"/>
    <property type="molecule type" value="Genomic_DNA"/>
</dbReference>
<keyword evidence="1" id="KW-0539">Nucleus</keyword>
<comment type="subcellular location">
    <subcellularLocation>
        <location evidence="1">Nucleus</location>
    </subcellularLocation>
</comment>
<gene>
    <name evidence="2" type="ORF">Ahy_B10g100741</name>
</gene>
<reference evidence="2 3" key="1">
    <citation type="submission" date="2019-01" db="EMBL/GenBank/DDBJ databases">
        <title>Sequencing of cultivated peanut Arachis hypogaea provides insights into genome evolution and oil improvement.</title>
        <authorList>
            <person name="Chen X."/>
        </authorList>
    </citation>
    <scope>NUCLEOTIDE SEQUENCE [LARGE SCALE GENOMIC DNA]</scope>
    <source>
        <strain evidence="3">cv. Fuhuasheng</strain>
        <tissue evidence="2">Leaves</tissue>
    </source>
</reference>
<keyword evidence="1" id="KW-0479">Metal-binding</keyword>
<comment type="similarity">
    <text evidence="1">Belongs to the FHY3/FAR1 family.</text>
</comment>
<keyword evidence="3" id="KW-1185">Reference proteome</keyword>
<keyword evidence="1" id="KW-0862">Zinc</keyword>
<dbReference type="AlphaFoldDB" id="A0A444WXQ7"/>
<protein>
    <recommendedName>
        <fullName evidence="1">Protein FAR1-RELATED SEQUENCE</fullName>
    </recommendedName>
</protein>
<proteinExistence type="inferred from homology"/>
<comment type="caution">
    <text evidence="2">The sequence shown here is derived from an EMBL/GenBank/DDBJ whole genome shotgun (WGS) entry which is preliminary data.</text>
</comment>
<evidence type="ECO:0000313" key="2">
    <source>
        <dbReference type="EMBL" id="RYQ82142.1"/>
    </source>
</evidence>
<evidence type="ECO:0000256" key="1">
    <source>
        <dbReference type="RuleBase" id="RU367018"/>
    </source>
</evidence>
<keyword evidence="1" id="KW-0863">Zinc-finger</keyword>
<sequence>MFKSTGILCCHTLTVWLYYKIDRVPSCYVLPRWSKNVMRKNSCIRSSHDVARTDESHNLFRSLCLEFHNVAQEFITCDEEVAILRSAL</sequence>
<dbReference type="GO" id="GO:0005634">
    <property type="term" value="C:nucleus"/>
    <property type="evidence" value="ECO:0007669"/>
    <property type="project" value="UniProtKB-SubCell"/>
</dbReference>
<dbReference type="PANTHER" id="PTHR31669">
    <property type="entry name" value="PROTEIN FAR1-RELATED SEQUENCE 10-RELATED"/>
    <property type="match status" value="1"/>
</dbReference>
<dbReference type="Proteomes" id="UP000289738">
    <property type="component" value="Chromosome B10"/>
</dbReference>
<comment type="function">
    <text evidence="1">Putative transcription activator involved in regulating light control of development.</text>
</comment>
<name>A0A444WXQ7_ARAHY</name>
<evidence type="ECO:0000313" key="3">
    <source>
        <dbReference type="Proteomes" id="UP000289738"/>
    </source>
</evidence>
<accession>A0A444WXQ7</accession>
<dbReference type="InterPro" id="IPR031052">
    <property type="entry name" value="FHY3/FAR1"/>
</dbReference>
<dbReference type="PANTHER" id="PTHR31669:SF251">
    <property type="entry name" value="PROTEIN FAR1-RELATED SEQUENCE"/>
    <property type="match status" value="1"/>
</dbReference>
<dbReference type="GO" id="GO:0008270">
    <property type="term" value="F:zinc ion binding"/>
    <property type="evidence" value="ECO:0007669"/>
    <property type="project" value="UniProtKB-UniRule"/>
</dbReference>